<feature type="compositionally biased region" description="Basic and acidic residues" evidence="1">
    <location>
        <begin position="10"/>
        <end position="26"/>
    </location>
</feature>
<dbReference type="RefSeq" id="WP_397713202.1">
    <property type="nucleotide sequence ID" value="NZ_JBIRGN010000003.1"/>
</dbReference>
<gene>
    <name evidence="3" type="ORF">ACH4F9_19700</name>
</gene>
<organism evidence="3 4">
    <name type="scientific">Streptomyces longisporoflavus</name>
    <dbReference type="NCBI Taxonomy" id="28044"/>
    <lineage>
        <taxon>Bacteria</taxon>
        <taxon>Bacillati</taxon>
        <taxon>Actinomycetota</taxon>
        <taxon>Actinomycetes</taxon>
        <taxon>Kitasatosporales</taxon>
        <taxon>Streptomycetaceae</taxon>
        <taxon>Streptomyces</taxon>
    </lineage>
</organism>
<reference evidence="3 4" key="1">
    <citation type="submission" date="2024-10" db="EMBL/GenBank/DDBJ databases">
        <title>The Natural Products Discovery Center: Release of the First 8490 Sequenced Strains for Exploring Actinobacteria Biosynthetic Diversity.</title>
        <authorList>
            <person name="Kalkreuter E."/>
            <person name="Kautsar S.A."/>
            <person name="Yang D."/>
            <person name="Bader C.D."/>
            <person name="Teijaro C.N."/>
            <person name="Fluegel L."/>
            <person name="Davis C.M."/>
            <person name="Simpson J.R."/>
            <person name="Lauterbach L."/>
            <person name="Steele A.D."/>
            <person name="Gui C."/>
            <person name="Meng S."/>
            <person name="Li G."/>
            <person name="Viehrig K."/>
            <person name="Ye F."/>
            <person name="Su P."/>
            <person name="Kiefer A.F."/>
            <person name="Nichols A."/>
            <person name="Cepeda A.J."/>
            <person name="Yan W."/>
            <person name="Fan B."/>
            <person name="Jiang Y."/>
            <person name="Adhikari A."/>
            <person name="Zheng C.-J."/>
            <person name="Schuster L."/>
            <person name="Cowan T.M."/>
            <person name="Smanski M.J."/>
            <person name="Chevrette M.G."/>
            <person name="De Carvalho L.P.S."/>
            <person name="Shen B."/>
        </authorList>
    </citation>
    <scope>NUCLEOTIDE SEQUENCE [LARGE SCALE GENOMIC DNA]</scope>
    <source>
        <strain evidence="3 4">NPDC017990</strain>
    </source>
</reference>
<evidence type="ECO:0000256" key="2">
    <source>
        <dbReference type="SAM" id="Phobius"/>
    </source>
</evidence>
<dbReference type="EMBL" id="JBIRGQ010000003">
    <property type="protein sequence ID" value="MFH8547230.1"/>
    <property type="molecule type" value="Genomic_DNA"/>
</dbReference>
<comment type="caution">
    <text evidence="3">The sequence shown here is derived from an EMBL/GenBank/DDBJ whole genome shotgun (WGS) entry which is preliminary data.</text>
</comment>
<keyword evidence="2" id="KW-0812">Transmembrane</keyword>
<sequence>MEGPDGVDAPDGRDGPDGRDARRERPGVSFEPSRPASRARKAIAFLLGALVWIAAGVIAVVLLGHSYILRHLLLVTALSWIVFAIALACAIAVRHREERRAPH</sequence>
<keyword evidence="2" id="KW-0472">Membrane</keyword>
<feature type="transmembrane region" description="Helical" evidence="2">
    <location>
        <begin position="71"/>
        <end position="93"/>
    </location>
</feature>
<name>A0ABW7QSV9_9ACTN</name>
<keyword evidence="2" id="KW-1133">Transmembrane helix</keyword>
<evidence type="ECO:0008006" key="5">
    <source>
        <dbReference type="Google" id="ProtNLM"/>
    </source>
</evidence>
<proteinExistence type="predicted"/>
<evidence type="ECO:0000313" key="4">
    <source>
        <dbReference type="Proteomes" id="UP001610818"/>
    </source>
</evidence>
<protein>
    <recommendedName>
        <fullName evidence="5">Integral membrane protein</fullName>
    </recommendedName>
</protein>
<evidence type="ECO:0000313" key="3">
    <source>
        <dbReference type="EMBL" id="MFH8547230.1"/>
    </source>
</evidence>
<evidence type="ECO:0000256" key="1">
    <source>
        <dbReference type="SAM" id="MobiDB-lite"/>
    </source>
</evidence>
<feature type="region of interest" description="Disordered" evidence="1">
    <location>
        <begin position="1"/>
        <end position="37"/>
    </location>
</feature>
<feature type="transmembrane region" description="Helical" evidence="2">
    <location>
        <begin position="42"/>
        <end position="65"/>
    </location>
</feature>
<keyword evidence="4" id="KW-1185">Reference proteome</keyword>
<dbReference type="Proteomes" id="UP001610818">
    <property type="component" value="Unassembled WGS sequence"/>
</dbReference>
<accession>A0ABW7QSV9</accession>